<organism evidence="4 5">
    <name type="scientific">Triticum turgidum subsp. durum</name>
    <name type="common">Durum wheat</name>
    <name type="synonym">Triticum durum</name>
    <dbReference type="NCBI Taxonomy" id="4567"/>
    <lineage>
        <taxon>Eukaryota</taxon>
        <taxon>Viridiplantae</taxon>
        <taxon>Streptophyta</taxon>
        <taxon>Embryophyta</taxon>
        <taxon>Tracheophyta</taxon>
        <taxon>Spermatophyta</taxon>
        <taxon>Magnoliopsida</taxon>
        <taxon>Liliopsida</taxon>
        <taxon>Poales</taxon>
        <taxon>Poaceae</taxon>
        <taxon>BOP clade</taxon>
        <taxon>Pooideae</taxon>
        <taxon>Triticodae</taxon>
        <taxon>Triticeae</taxon>
        <taxon>Triticinae</taxon>
        <taxon>Triticum</taxon>
    </lineage>
</organism>
<dbReference type="GO" id="GO:0009089">
    <property type="term" value="P:lysine biosynthetic process via diaminopimelate"/>
    <property type="evidence" value="ECO:0007669"/>
    <property type="project" value="InterPro"/>
</dbReference>
<evidence type="ECO:0000259" key="3">
    <source>
        <dbReference type="Pfam" id="PF01113"/>
    </source>
</evidence>
<proteinExistence type="predicted"/>
<feature type="domain" description="Dihydrodipicolinate reductase N-terminal" evidence="3">
    <location>
        <begin position="71"/>
        <end position="129"/>
    </location>
</feature>
<reference evidence="4 5" key="1">
    <citation type="submission" date="2017-09" db="EMBL/GenBank/DDBJ databases">
        <authorList>
            <consortium name="International Durum Wheat Genome Sequencing Consortium (IDWGSC)"/>
            <person name="Milanesi L."/>
        </authorList>
    </citation>
    <scope>NUCLEOTIDE SEQUENCE [LARGE SCALE GENOMIC DNA]</scope>
    <source>
        <strain evidence="5">cv. Svevo</strain>
    </source>
</reference>
<dbReference type="InterPro" id="IPR023940">
    <property type="entry name" value="DHDPR_bac"/>
</dbReference>
<dbReference type="Gene3D" id="3.40.50.720">
    <property type="entry name" value="NAD(P)-binding Rossmann-like Domain"/>
    <property type="match status" value="1"/>
</dbReference>
<dbReference type="SUPFAM" id="SSF51735">
    <property type="entry name" value="NAD(P)-binding Rossmann-fold domains"/>
    <property type="match status" value="1"/>
</dbReference>
<dbReference type="EMBL" id="LT934118">
    <property type="protein sequence ID" value="VAI10968.1"/>
    <property type="molecule type" value="Genomic_DNA"/>
</dbReference>
<name>A0A9R0TC21_TRITD</name>
<dbReference type="InterPro" id="IPR000846">
    <property type="entry name" value="DapB_N"/>
</dbReference>
<evidence type="ECO:0000256" key="1">
    <source>
        <dbReference type="ARBA" id="ARBA00022857"/>
    </source>
</evidence>
<evidence type="ECO:0000313" key="5">
    <source>
        <dbReference type="Proteomes" id="UP000324705"/>
    </source>
</evidence>
<dbReference type="GO" id="GO:0008839">
    <property type="term" value="F:4-hydroxy-tetrahydrodipicolinate reductase"/>
    <property type="evidence" value="ECO:0007669"/>
    <property type="project" value="InterPro"/>
</dbReference>
<sequence>MGGHAYPNLLPFPTTGPCTGGIATGTVSSSSCRYSVHCRRTSKVVVGRRSAAASVSCSAASAQAPPSQSTIKVVIVGATKKMGRAAVTAVSRARGMVLAGATDTQCIGMDAGQISGMEEALEIPVLNDLTMHGPGLHSTDKSDWCGC</sequence>
<protein>
    <recommendedName>
        <fullName evidence="3">Dihydrodipicolinate reductase N-terminal domain-containing protein</fullName>
    </recommendedName>
</protein>
<dbReference type="AlphaFoldDB" id="A0A9R0TC21"/>
<evidence type="ECO:0000313" key="4">
    <source>
        <dbReference type="EMBL" id="VAI10968.1"/>
    </source>
</evidence>
<accession>A0A9R0TC21</accession>
<dbReference type="Proteomes" id="UP000324705">
    <property type="component" value="Chromosome 4B"/>
</dbReference>
<dbReference type="Pfam" id="PF01113">
    <property type="entry name" value="DapB_N"/>
    <property type="match status" value="1"/>
</dbReference>
<evidence type="ECO:0000256" key="2">
    <source>
        <dbReference type="ARBA" id="ARBA00023002"/>
    </source>
</evidence>
<keyword evidence="1" id="KW-0521">NADP</keyword>
<dbReference type="PANTHER" id="PTHR20836">
    <property type="entry name" value="DIHYDRODIPICOLINATE REDUCTASE"/>
    <property type="match status" value="1"/>
</dbReference>
<dbReference type="PANTHER" id="PTHR20836:SF6">
    <property type="entry name" value="DIHYDRODIPICOLINATE REDUCTASE-LIKE PROTEIN CRR1, CHLOROPLASTIC"/>
    <property type="match status" value="1"/>
</dbReference>
<dbReference type="InterPro" id="IPR036291">
    <property type="entry name" value="NAD(P)-bd_dom_sf"/>
</dbReference>
<keyword evidence="2" id="KW-0560">Oxidoreductase</keyword>
<keyword evidence="5" id="KW-1185">Reference proteome</keyword>
<dbReference type="Gramene" id="TRITD4Bv1G197190.1">
    <property type="protein sequence ID" value="TRITD4Bv1G197190.1"/>
    <property type="gene ID" value="TRITD4Bv1G197190"/>
</dbReference>
<gene>
    <name evidence="4" type="ORF">TRITD_4Bv1G197190</name>
</gene>
<dbReference type="GO" id="GO:0009570">
    <property type="term" value="C:chloroplast stroma"/>
    <property type="evidence" value="ECO:0007669"/>
    <property type="project" value="TreeGrafter"/>
</dbReference>